<keyword evidence="2" id="KW-0408">Iron</keyword>
<sequence length="783" mass="85593">MSDTSIKGDIRAALSNENLRGALGRFADDYLESRQAAYRNKDFNDLRDKIAEIKSRAAGRMEELAERFAAEAARRGAKVFRAETAGQARDYILNLARERGVKTIVKSKSMASEEIHLNRYLAEAGMEVVETDLGEWIIQLCGQRPSHMVLPAIHMTRGQVAGIFSRETGEELPPEISRLVKVARENLRQKFLKAELGISGANIAVAETGTLVMVTNEGNGRLTTTLPPLHVAVVGLEKLVERFIDAVPILEALPRSATSQQLTSYVTMLTGPAPAVDASGSPVQKEMHIVLLNNGRTEMQSDPVFKEALQCIRCASCLNVCPVFQLVGGHVFGYVYTGSIGSVLTAFFNGLENAAEIQSLCLGCQRCKDFCPAKINLPRLINDLRTRIAQQSGLSLPQRLFLKKVLTNRSLFHGLLRAAAVGQKPFVKEGTVRHLPFFLAGQASVRNLPALAEEPLRNWFNRYAAREAEEKAGKGAAREADKRDSKQENNQETRKESKPQSKVESTTENKAGDAAEGAAYRAKTEKEAGRKTGSKARPRAGLFAGCLTDFIYPEIGISMVKVLESTGFEVVFPRGQTCCGYPARQLGAPEVMAEVARQNLAVFEDAGADYILTPCPTCTHALKNIYPELSAGDPALQARAAAMAGKVCDFAELVYRQIKDGTAPGLRLKALNKKVTYHDSCHLKRSLGITLEPRELLKTAGAKLVEMPYADRCCGFGGSYFLKYPELSAQILDQKLDCIRKTGAGLVAVECPGCLMQLRKGLKERGEKAVEARFLAEILADQL</sequence>
<accession>A0A485M0X9</accession>
<organism evidence="7">
    <name type="scientific">anaerobic digester metagenome</name>
    <dbReference type="NCBI Taxonomy" id="1263854"/>
    <lineage>
        <taxon>unclassified sequences</taxon>
        <taxon>metagenomes</taxon>
        <taxon>ecological metagenomes</taxon>
    </lineage>
</organism>
<keyword evidence="2" id="KW-0411">Iron-sulfur</keyword>
<dbReference type="InterPro" id="IPR037171">
    <property type="entry name" value="NagB/RpiA_transferase-like"/>
</dbReference>
<dbReference type="Pfam" id="PF02589">
    <property type="entry name" value="LUD_dom"/>
    <property type="match status" value="1"/>
</dbReference>
<evidence type="ECO:0000256" key="3">
    <source>
        <dbReference type="ARBA" id="ARBA00022737"/>
    </source>
</evidence>
<dbReference type="PANTHER" id="PTHR47153:SF2">
    <property type="entry name" value="LACTATE UTILIZATION PROTEIN B"/>
    <property type="match status" value="1"/>
</dbReference>
<dbReference type="InterPro" id="IPR003741">
    <property type="entry name" value="LUD_dom"/>
</dbReference>
<keyword evidence="1" id="KW-0813">Transport</keyword>
<keyword evidence="2" id="KW-0004">4Fe-4S</keyword>
<dbReference type="PANTHER" id="PTHR47153">
    <property type="entry name" value="LACTATE UTILIZATION PROTEIN B"/>
    <property type="match status" value="1"/>
</dbReference>
<gene>
    <name evidence="7" type="primary">lutB</name>
    <name evidence="7" type="ORF">SCFA_2700002</name>
</gene>
<feature type="compositionally biased region" description="Basic and acidic residues" evidence="5">
    <location>
        <begin position="470"/>
        <end position="513"/>
    </location>
</feature>
<dbReference type="Gene3D" id="3.40.50.10420">
    <property type="entry name" value="NagB/RpiA/CoA transferase-like"/>
    <property type="match status" value="1"/>
</dbReference>
<protein>
    <submittedName>
        <fullName evidence="7">Lactate utilization protein B</fullName>
    </submittedName>
</protein>
<dbReference type="InterPro" id="IPR017896">
    <property type="entry name" value="4Fe4S_Fe-S-bd"/>
</dbReference>
<dbReference type="GO" id="GO:0051539">
    <property type="term" value="F:4 iron, 4 sulfur cluster binding"/>
    <property type="evidence" value="ECO:0007669"/>
    <property type="project" value="UniProtKB-KW"/>
</dbReference>
<evidence type="ECO:0000256" key="1">
    <source>
        <dbReference type="ARBA" id="ARBA00022448"/>
    </source>
</evidence>
<evidence type="ECO:0000256" key="4">
    <source>
        <dbReference type="ARBA" id="ARBA00022982"/>
    </source>
</evidence>
<dbReference type="InterPro" id="IPR004452">
    <property type="entry name" value="LutB/LldF"/>
</dbReference>
<dbReference type="EMBL" id="CAADRN010000191">
    <property type="protein sequence ID" value="VFU14817.1"/>
    <property type="molecule type" value="Genomic_DNA"/>
</dbReference>
<evidence type="ECO:0000313" key="7">
    <source>
        <dbReference type="EMBL" id="VFU14817.1"/>
    </source>
</evidence>
<feature type="domain" description="4Fe-4S ferredoxin-type" evidence="6">
    <location>
        <begin position="353"/>
        <end position="383"/>
    </location>
</feature>
<feature type="domain" description="4Fe-4S ferredoxin-type" evidence="6">
    <location>
        <begin position="301"/>
        <end position="329"/>
    </location>
</feature>
<proteinExistence type="predicted"/>
<feature type="region of interest" description="Disordered" evidence="5">
    <location>
        <begin position="470"/>
        <end position="536"/>
    </location>
</feature>
<keyword evidence="4" id="KW-0249">Electron transport</keyword>
<dbReference type="SUPFAM" id="SSF100950">
    <property type="entry name" value="NagB/RpiA/CoA transferase-like"/>
    <property type="match status" value="1"/>
</dbReference>
<dbReference type="GO" id="GO:0016491">
    <property type="term" value="F:oxidoreductase activity"/>
    <property type="evidence" value="ECO:0007669"/>
    <property type="project" value="UniProtKB-ARBA"/>
</dbReference>
<dbReference type="Pfam" id="PF02754">
    <property type="entry name" value="CCG"/>
    <property type="match status" value="2"/>
</dbReference>
<dbReference type="AlphaFoldDB" id="A0A485M0X9"/>
<reference evidence="7" key="1">
    <citation type="submission" date="2019-03" db="EMBL/GenBank/DDBJ databases">
        <authorList>
            <person name="Hao L."/>
        </authorList>
    </citation>
    <scope>NUCLEOTIDE SEQUENCE</scope>
</reference>
<dbReference type="PROSITE" id="PS51379">
    <property type="entry name" value="4FE4S_FER_2"/>
    <property type="match status" value="2"/>
</dbReference>
<dbReference type="InterPro" id="IPR017900">
    <property type="entry name" value="4Fe4S_Fe_S_CS"/>
</dbReference>
<keyword evidence="2" id="KW-0479">Metal-binding</keyword>
<dbReference type="PROSITE" id="PS00198">
    <property type="entry name" value="4FE4S_FER_1"/>
    <property type="match status" value="2"/>
</dbReference>
<evidence type="ECO:0000256" key="2">
    <source>
        <dbReference type="ARBA" id="ARBA00022485"/>
    </source>
</evidence>
<name>A0A485M0X9_9ZZZZ</name>
<dbReference type="InterPro" id="IPR009051">
    <property type="entry name" value="Helical_ferredxn"/>
</dbReference>
<dbReference type="InterPro" id="IPR004017">
    <property type="entry name" value="Cys_rich_dom"/>
</dbReference>
<dbReference type="Pfam" id="PF13183">
    <property type="entry name" value="Fer4_8"/>
    <property type="match status" value="1"/>
</dbReference>
<dbReference type="GO" id="GO:0006089">
    <property type="term" value="P:lactate metabolic process"/>
    <property type="evidence" value="ECO:0007669"/>
    <property type="project" value="InterPro"/>
</dbReference>
<dbReference type="Gene3D" id="1.10.1060.10">
    <property type="entry name" value="Alpha-helical ferredoxin"/>
    <property type="match status" value="1"/>
</dbReference>
<dbReference type="SUPFAM" id="SSF46548">
    <property type="entry name" value="alpha-helical ferredoxin"/>
    <property type="match status" value="1"/>
</dbReference>
<dbReference type="InterPro" id="IPR024185">
    <property type="entry name" value="FTHF_cligase-like_sf"/>
</dbReference>
<keyword evidence="3" id="KW-0677">Repeat</keyword>
<evidence type="ECO:0000259" key="6">
    <source>
        <dbReference type="PROSITE" id="PS51379"/>
    </source>
</evidence>
<evidence type="ECO:0000256" key="5">
    <source>
        <dbReference type="SAM" id="MobiDB-lite"/>
    </source>
</evidence>